<name>A0A1T4KIC6_9BACT</name>
<evidence type="ECO:0000313" key="2">
    <source>
        <dbReference type="Proteomes" id="UP000190367"/>
    </source>
</evidence>
<protein>
    <recommendedName>
        <fullName evidence="3">DUF4302 domain-containing protein</fullName>
    </recommendedName>
</protein>
<dbReference type="Pfam" id="PF14135">
    <property type="entry name" value="DUF4302"/>
    <property type="match status" value="1"/>
</dbReference>
<keyword evidence="2" id="KW-1185">Reference proteome</keyword>
<proteinExistence type="predicted"/>
<dbReference type="RefSeq" id="WP_078666867.1">
    <property type="nucleotide sequence ID" value="NZ_FUWZ01000001.1"/>
</dbReference>
<dbReference type="PROSITE" id="PS51257">
    <property type="entry name" value="PROKAR_LIPOPROTEIN"/>
    <property type="match status" value="1"/>
</dbReference>
<dbReference type="InterPro" id="IPR025396">
    <property type="entry name" value="DUF4302"/>
</dbReference>
<evidence type="ECO:0000313" key="1">
    <source>
        <dbReference type="EMBL" id="SJZ42097.1"/>
    </source>
</evidence>
<dbReference type="AlphaFoldDB" id="A0A1T4KIC6"/>
<gene>
    <name evidence="1" type="ORF">SAMN04488128_101135</name>
</gene>
<accession>A0A1T4KIC6</accession>
<dbReference type="STRING" id="634771.SAMN04488128_101135"/>
<sequence length="428" mass="46398">MKKLALYTLLCAAVLASCRKDDTTSLAVEKSYGDPSQQLDSFKTVLGAAPNGWVGTLTPRDGSELFSVYFQLDNGKGEVTLYTDLDANAAVTPSKSRFTVGITQTVNPTLSFHEGSQLADIKLTANRGVDTAYAFRYVNGDTLVLTGNKYSDELKLVKAGAQVKADYTAGKLETAIATATDFFNQPGFLAIKPGNAQAFIFFNTDSKISGLAFLNNTTRVSSGTGYAYTLTGIALHHPVWIGNQPISTLDWDATANNFYALINKNKVYLERTAVPVIPLHYILGSEIPAQLTVPAPDLLPLPDWSTDFMAIWNDVAGKFKAIGLPVSKLVMDFRTQGILNMNIYFGAYVGKFTFKYTKTTDGIYTFVMQPFANDTPGGNGNLVKTQAKALTDMLSSNRIALGYLEDPGGVLVTFKSADKPTIGFTGYW</sequence>
<dbReference type="EMBL" id="FUWZ01000001">
    <property type="protein sequence ID" value="SJZ42097.1"/>
    <property type="molecule type" value="Genomic_DNA"/>
</dbReference>
<reference evidence="2" key="1">
    <citation type="submission" date="2017-02" db="EMBL/GenBank/DDBJ databases">
        <authorList>
            <person name="Varghese N."/>
            <person name="Submissions S."/>
        </authorList>
    </citation>
    <scope>NUCLEOTIDE SEQUENCE [LARGE SCALE GENOMIC DNA]</scope>
    <source>
        <strain evidence="2">DSM 22224</strain>
    </source>
</reference>
<dbReference type="Proteomes" id="UP000190367">
    <property type="component" value="Unassembled WGS sequence"/>
</dbReference>
<dbReference type="OrthoDB" id="707849at2"/>
<organism evidence="1 2">
    <name type="scientific">Chitinophaga eiseniae</name>
    <dbReference type="NCBI Taxonomy" id="634771"/>
    <lineage>
        <taxon>Bacteria</taxon>
        <taxon>Pseudomonadati</taxon>
        <taxon>Bacteroidota</taxon>
        <taxon>Chitinophagia</taxon>
        <taxon>Chitinophagales</taxon>
        <taxon>Chitinophagaceae</taxon>
        <taxon>Chitinophaga</taxon>
    </lineage>
</organism>
<evidence type="ECO:0008006" key="3">
    <source>
        <dbReference type="Google" id="ProtNLM"/>
    </source>
</evidence>